<reference evidence="3" key="1">
    <citation type="submission" date="2021-10" db="EMBL/GenBank/DDBJ databases">
        <title>Tropical sea cucumber genome reveals ecological adaptation and Cuvierian tubules defense mechanism.</title>
        <authorList>
            <person name="Chen T."/>
        </authorList>
    </citation>
    <scope>NUCLEOTIDE SEQUENCE</scope>
    <source>
        <strain evidence="3">Nanhai2018</strain>
        <tissue evidence="3">Muscle</tissue>
    </source>
</reference>
<dbReference type="OrthoDB" id="10367958at2759"/>
<gene>
    <name evidence="3" type="ORF">HOLleu_28394</name>
</gene>
<keyword evidence="2" id="KW-0812">Transmembrane</keyword>
<name>A0A9Q1BLZ4_HOLLE</name>
<keyword evidence="4" id="KW-1185">Reference proteome</keyword>
<feature type="compositionally biased region" description="Acidic residues" evidence="1">
    <location>
        <begin position="1"/>
        <end position="10"/>
    </location>
</feature>
<evidence type="ECO:0000313" key="4">
    <source>
        <dbReference type="Proteomes" id="UP001152320"/>
    </source>
</evidence>
<feature type="region of interest" description="Disordered" evidence="1">
    <location>
        <begin position="1"/>
        <end position="45"/>
    </location>
</feature>
<feature type="compositionally biased region" description="Polar residues" evidence="1">
    <location>
        <begin position="33"/>
        <end position="45"/>
    </location>
</feature>
<feature type="region of interest" description="Disordered" evidence="1">
    <location>
        <begin position="170"/>
        <end position="189"/>
    </location>
</feature>
<feature type="transmembrane region" description="Helical" evidence="2">
    <location>
        <begin position="210"/>
        <end position="232"/>
    </location>
</feature>
<sequence length="238" mass="26961">MSDSDLDDLDLNTFESEEQKGRRFKKNTDNAAKRQSTASTSMQLQLNKLSDREVDDANMKSVFGPSPHKQAADSMRVNPLYEKGVTPTKRSESIELGSNQHYDGPTEIPETQTTGSGLENGKSTTGTEDGPTILYNDNFKLKNKDSPPTKPKIAKFGRIIPARVKRNTHRTGLQPVAKAPSQTTQEQDKDRMNLIEENFRRRRIRRGFRYVLLLILAFLVFILLLTIVLYFATQDARK</sequence>
<protein>
    <submittedName>
        <fullName evidence="3">Uncharacterized protein</fullName>
    </submittedName>
</protein>
<feature type="region of interest" description="Disordered" evidence="1">
    <location>
        <begin position="86"/>
        <end position="151"/>
    </location>
</feature>
<proteinExistence type="predicted"/>
<dbReference type="EMBL" id="JAIZAY010000014">
    <property type="protein sequence ID" value="KAJ8029081.1"/>
    <property type="molecule type" value="Genomic_DNA"/>
</dbReference>
<dbReference type="Proteomes" id="UP001152320">
    <property type="component" value="Chromosome 14"/>
</dbReference>
<dbReference type="AlphaFoldDB" id="A0A9Q1BLZ4"/>
<feature type="compositionally biased region" description="Polar residues" evidence="1">
    <location>
        <begin position="109"/>
        <end position="127"/>
    </location>
</feature>
<evidence type="ECO:0000256" key="1">
    <source>
        <dbReference type="SAM" id="MobiDB-lite"/>
    </source>
</evidence>
<organism evidence="3 4">
    <name type="scientific">Holothuria leucospilota</name>
    <name type="common">Black long sea cucumber</name>
    <name type="synonym">Mertensiothuria leucospilota</name>
    <dbReference type="NCBI Taxonomy" id="206669"/>
    <lineage>
        <taxon>Eukaryota</taxon>
        <taxon>Metazoa</taxon>
        <taxon>Echinodermata</taxon>
        <taxon>Eleutherozoa</taxon>
        <taxon>Echinozoa</taxon>
        <taxon>Holothuroidea</taxon>
        <taxon>Aspidochirotacea</taxon>
        <taxon>Aspidochirotida</taxon>
        <taxon>Holothuriidae</taxon>
        <taxon>Holothuria</taxon>
    </lineage>
</organism>
<keyword evidence="2" id="KW-0472">Membrane</keyword>
<evidence type="ECO:0000256" key="2">
    <source>
        <dbReference type="SAM" id="Phobius"/>
    </source>
</evidence>
<accession>A0A9Q1BLZ4</accession>
<feature type="compositionally biased region" description="Basic and acidic residues" evidence="1">
    <location>
        <begin position="17"/>
        <end position="32"/>
    </location>
</feature>
<evidence type="ECO:0000313" key="3">
    <source>
        <dbReference type="EMBL" id="KAJ8029081.1"/>
    </source>
</evidence>
<comment type="caution">
    <text evidence="3">The sequence shown here is derived from an EMBL/GenBank/DDBJ whole genome shotgun (WGS) entry which is preliminary data.</text>
</comment>
<keyword evidence="2" id="KW-1133">Transmembrane helix</keyword>